<evidence type="ECO:0008006" key="5">
    <source>
        <dbReference type="Google" id="ProtNLM"/>
    </source>
</evidence>
<protein>
    <recommendedName>
        <fullName evidence="5">Fibronectin type-III domain-containing protein</fullName>
    </recommendedName>
</protein>
<proteinExistence type="predicted"/>
<feature type="transmembrane region" description="Helical" evidence="1">
    <location>
        <begin position="352"/>
        <end position="372"/>
    </location>
</feature>
<dbReference type="AlphaFoldDB" id="A0AAV1K667"/>
<keyword evidence="1" id="KW-0472">Membrane</keyword>
<keyword evidence="2" id="KW-0732">Signal</keyword>
<evidence type="ECO:0000256" key="2">
    <source>
        <dbReference type="SAM" id="SignalP"/>
    </source>
</evidence>
<dbReference type="EMBL" id="CAVLEF010000283">
    <property type="protein sequence ID" value="CAK1556439.1"/>
    <property type="molecule type" value="Genomic_DNA"/>
</dbReference>
<keyword evidence="4" id="KW-1185">Reference proteome</keyword>
<sequence length="405" mass="45297">MMKLWQLVFCGVIIFVSIKKTRSDKLLDFEEQTVKRRVLKTIKRHVDFHVNRETLSLGPNDTEDTYMHKAKEFTSEPPDLYPIEYPALPRGLSVSPLPLQNSDHELMLNITWDPPLGPPVSSYSLEVDSISDTKECKSSLCFEYNIPGDALWTLVPSEVSPIVGGCAIRPGCSYRVKLMAHPWDGHTSANLNIQLDECVAGICSCAHAPRLPKPRVIAEMFPVLGDFFVNVSWSLPSPEEPLRLPPKLKKRLYYVSLGKQMISDAHPSPWYSNTITRSKEANGFVANPEGPLWMVLPINERGIGRSRKTNLILDVKLLARVSLVDERGCIGPAGNYTAYDPSETKGTTFTTYLLWAFLGGVSVLAMVFVLACGTRVVKHILKEFQPAATSPLQPLSNRSIWFLRT</sequence>
<evidence type="ECO:0000256" key="1">
    <source>
        <dbReference type="SAM" id="Phobius"/>
    </source>
</evidence>
<keyword evidence="1" id="KW-0812">Transmembrane</keyword>
<evidence type="ECO:0000313" key="3">
    <source>
        <dbReference type="EMBL" id="CAK1556439.1"/>
    </source>
</evidence>
<accession>A0AAV1K667</accession>
<reference evidence="3 4" key="1">
    <citation type="submission" date="2023-11" db="EMBL/GenBank/DDBJ databases">
        <authorList>
            <person name="Okamura Y."/>
        </authorList>
    </citation>
    <scope>NUCLEOTIDE SEQUENCE [LARGE SCALE GENOMIC DNA]</scope>
</reference>
<name>A0AAV1K667_9NEOP</name>
<gene>
    <name evidence="3" type="ORF">LNINA_LOCUS15188</name>
</gene>
<keyword evidence="1" id="KW-1133">Transmembrane helix</keyword>
<comment type="caution">
    <text evidence="3">The sequence shown here is derived from an EMBL/GenBank/DDBJ whole genome shotgun (WGS) entry which is preliminary data.</text>
</comment>
<dbReference type="Proteomes" id="UP001497472">
    <property type="component" value="Unassembled WGS sequence"/>
</dbReference>
<feature type="chain" id="PRO_5043550311" description="Fibronectin type-III domain-containing protein" evidence="2">
    <location>
        <begin position="24"/>
        <end position="405"/>
    </location>
</feature>
<feature type="signal peptide" evidence="2">
    <location>
        <begin position="1"/>
        <end position="23"/>
    </location>
</feature>
<evidence type="ECO:0000313" key="4">
    <source>
        <dbReference type="Proteomes" id="UP001497472"/>
    </source>
</evidence>
<organism evidence="3 4">
    <name type="scientific">Leptosia nina</name>
    <dbReference type="NCBI Taxonomy" id="320188"/>
    <lineage>
        <taxon>Eukaryota</taxon>
        <taxon>Metazoa</taxon>
        <taxon>Ecdysozoa</taxon>
        <taxon>Arthropoda</taxon>
        <taxon>Hexapoda</taxon>
        <taxon>Insecta</taxon>
        <taxon>Pterygota</taxon>
        <taxon>Neoptera</taxon>
        <taxon>Endopterygota</taxon>
        <taxon>Lepidoptera</taxon>
        <taxon>Glossata</taxon>
        <taxon>Ditrysia</taxon>
        <taxon>Papilionoidea</taxon>
        <taxon>Pieridae</taxon>
        <taxon>Pierinae</taxon>
        <taxon>Leptosia</taxon>
    </lineage>
</organism>